<feature type="compositionally biased region" description="Basic and acidic residues" evidence="1">
    <location>
        <begin position="181"/>
        <end position="194"/>
    </location>
</feature>
<dbReference type="EMBL" id="CAMAPF010000919">
    <property type="protein sequence ID" value="CAH9121113.1"/>
    <property type="molecule type" value="Genomic_DNA"/>
</dbReference>
<accession>A0AAV0EB57</accession>
<organism evidence="2 3">
    <name type="scientific">Cuscuta epithymum</name>
    <dbReference type="NCBI Taxonomy" id="186058"/>
    <lineage>
        <taxon>Eukaryota</taxon>
        <taxon>Viridiplantae</taxon>
        <taxon>Streptophyta</taxon>
        <taxon>Embryophyta</taxon>
        <taxon>Tracheophyta</taxon>
        <taxon>Spermatophyta</taxon>
        <taxon>Magnoliopsida</taxon>
        <taxon>eudicotyledons</taxon>
        <taxon>Gunneridae</taxon>
        <taxon>Pentapetalae</taxon>
        <taxon>asterids</taxon>
        <taxon>lamiids</taxon>
        <taxon>Solanales</taxon>
        <taxon>Convolvulaceae</taxon>
        <taxon>Cuscuteae</taxon>
        <taxon>Cuscuta</taxon>
        <taxon>Cuscuta subgen. Cuscuta</taxon>
    </lineage>
</organism>
<feature type="region of interest" description="Disordered" evidence="1">
    <location>
        <begin position="159"/>
        <end position="223"/>
    </location>
</feature>
<evidence type="ECO:0000313" key="3">
    <source>
        <dbReference type="Proteomes" id="UP001152523"/>
    </source>
</evidence>
<evidence type="ECO:0000256" key="1">
    <source>
        <dbReference type="SAM" id="MobiDB-lite"/>
    </source>
</evidence>
<feature type="compositionally biased region" description="Acidic residues" evidence="1">
    <location>
        <begin position="198"/>
        <end position="208"/>
    </location>
</feature>
<dbReference type="AlphaFoldDB" id="A0AAV0EB57"/>
<protein>
    <submittedName>
        <fullName evidence="2">Uncharacterized protein</fullName>
    </submittedName>
</protein>
<evidence type="ECO:0000313" key="2">
    <source>
        <dbReference type="EMBL" id="CAH9121113.1"/>
    </source>
</evidence>
<keyword evidence="3" id="KW-1185">Reference proteome</keyword>
<comment type="caution">
    <text evidence="2">The sequence shown here is derived from an EMBL/GenBank/DDBJ whole genome shotgun (WGS) entry which is preliminary data.</text>
</comment>
<sequence length="223" mass="24930">MEQLRLRKAEDDEALKRLVIKNTEAIRKMAELEEALRQAGDKLEAARVEARTEGKAEAEKAAAEATKQAAEEAEKAKAEAAAKAREDDIASFLAEGWKTEEHKEWVASVIKQGVDAWVKGPGSEWMALKGKDYFDGGEFFTQRLIYRKLAEHLKIPKDKFDPSAYGLPPRQPDVRVPLPEGEERVQLADSELMREYNLADDEEEIEDDATSKAKEDATGSAQV</sequence>
<feature type="compositionally biased region" description="Basic and acidic residues" evidence="1">
    <location>
        <begin position="69"/>
        <end position="82"/>
    </location>
</feature>
<feature type="region of interest" description="Disordered" evidence="1">
    <location>
        <begin position="54"/>
        <end position="82"/>
    </location>
</feature>
<gene>
    <name evidence="2" type="ORF">CEPIT_LOCUS23450</name>
</gene>
<proteinExistence type="predicted"/>
<dbReference type="Proteomes" id="UP001152523">
    <property type="component" value="Unassembled WGS sequence"/>
</dbReference>
<reference evidence="2" key="1">
    <citation type="submission" date="2022-07" db="EMBL/GenBank/DDBJ databases">
        <authorList>
            <person name="Macas J."/>
            <person name="Novak P."/>
            <person name="Neumann P."/>
        </authorList>
    </citation>
    <scope>NUCLEOTIDE SEQUENCE</scope>
</reference>
<name>A0AAV0EB57_9ASTE</name>